<evidence type="ECO:0000313" key="4">
    <source>
        <dbReference type="Proteomes" id="UP000823521"/>
    </source>
</evidence>
<dbReference type="InterPro" id="IPR022603">
    <property type="entry name" value="DUF3152"/>
</dbReference>
<feature type="domain" description="DUF3152" evidence="2">
    <location>
        <begin position="91"/>
        <end position="258"/>
    </location>
</feature>
<proteinExistence type="predicted"/>
<dbReference type="SUPFAM" id="SSF55486">
    <property type="entry name" value="Metalloproteases ('zincins'), catalytic domain"/>
    <property type="match status" value="1"/>
</dbReference>
<feature type="region of interest" description="Disordered" evidence="1">
    <location>
        <begin position="38"/>
        <end position="113"/>
    </location>
</feature>
<dbReference type="Proteomes" id="UP000823521">
    <property type="component" value="Unassembled WGS sequence"/>
</dbReference>
<protein>
    <submittedName>
        <fullName evidence="3">DUF3152 domain-containing protein</fullName>
    </submittedName>
</protein>
<dbReference type="RefSeq" id="WP_208817531.1">
    <property type="nucleotide sequence ID" value="NZ_WVUH01000483.1"/>
</dbReference>
<name>A0ABS3W107_MICEH</name>
<dbReference type="EMBL" id="WVUH01000483">
    <property type="protein sequence ID" value="MBO4210443.1"/>
    <property type="molecule type" value="Genomic_DNA"/>
</dbReference>
<evidence type="ECO:0000313" key="3">
    <source>
        <dbReference type="EMBL" id="MBO4210443.1"/>
    </source>
</evidence>
<evidence type="ECO:0000256" key="1">
    <source>
        <dbReference type="SAM" id="MobiDB-lite"/>
    </source>
</evidence>
<feature type="compositionally biased region" description="Low complexity" evidence="1">
    <location>
        <begin position="53"/>
        <end position="75"/>
    </location>
</feature>
<organism evidence="3 4">
    <name type="scientific">Micromonospora echinofusca</name>
    <dbReference type="NCBI Taxonomy" id="47858"/>
    <lineage>
        <taxon>Bacteria</taxon>
        <taxon>Bacillati</taxon>
        <taxon>Actinomycetota</taxon>
        <taxon>Actinomycetes</taxon>
        <taxon>Micromonosporales</taxon>
        <taxon>Micromonosporaceae</taxon>
        <taxon>Micromonospora</taxon>
    </lineage>
</organism>
<accession>A0ABS3W107</accession>
<gene>
    <name evidence="3" type="ORF">GSF22_31275</name>
</gene>
<reference evidence="3 4" key="1">
    <citation type="submission" date="2019-12" db="EMBL/GenBank/DDBJ databases">
        <title>Whole genome sequencing of endophytic Actinobacterium Micromonospora sp. MPMI6T.</title>
        <authorList>
            <person name="Evv R."/>
            <person name="Podile A.R."/>
        </authorList>
    </citation>
    <scope>NUCLEOTIDE SEQUENCE [LARGE SCALE GENOMIC DNA]</scope>
    <source>
        <strain evidence="3 4">MPMI6</strain>
    </source>
</reference>
<keyword evidence="4" id="KW-1185">Reference proteome</keyword>
<comment type="caution">
    <text evidence="3">The sequence shown here is derived from an EMBL/GenBank/DDBJ whole genome shotgun (WGS) entry which is preliminary data.</text>
</comment>
<evidence type="ECO:0000259" key="2">
    <source>
        <dbReference type="Pfam" id="PF11350"/>
    </source>
</evidence>
<dbReference type="Pfam" id="PF11350">
    <property type="entry name" value="DUF3152"/>
    <property type="match status" value="1"/>
</dbReference>
<sequence>MRTPTGRAYRRTRIVPVTGAVLFAVAALLAGLALVSSQTGPTPTGGGDPSPEPGVAGPPARSAAPASRVPRSAAPRPAPAQTTLPEPGVPAYPVTGPGTFQPAAGSGPVHGTAGDLHRYRVEVEDRSGVTAAEFAAAVDGSLGDPRSWTASGRLRMQRVPADQPADFTVLLATPATSERICAEGGLVTERYTSCRLPGRVVVNLARWMEAVPDYGAPLDTYRAYVVNHEVGHELGEGHEDCPGPGRPAPVMQQQTYGLRGCVANAWPYLDGVRYAGPVVP</sequence>